<feature type="compositionally biased region" description="Polar residues" evidence="3">
    <location>
        <begin position="832"/>
        <end position="857"/>
    </location>
</feature>
<feature type="domain" description="RRM" evidence="4">
    <location>
        <begin position="233"/>
        <end position="310"/>
    </location>
</feature>
<sequence length="902" mass="97592">MATSSTEAVSNSNHQPYRLGHNIINTAREKIWNGDIVATASTHGFWEPDTEFKIKVKVNKLKRKFHQSRYLQIKHLPRDVTEEEIHQMLSDFPISSVILSCGHGSAGSAKAYLEDPEMLEDWDKDRTFLLRGQKIPVSPALTELVLCVARCPSNYSESQFSGLVRSFGEVKMCFLMISEKTGESKGYGFVEYVSKELALHAKSKLDGMVVNDVTLCADFIDSTHITFESLHSKCLYVDNLPDNYRDMGEFRRKFSKVVNPPYCQIALKNGCPQNWGLVEFNTGEDAENTRSQLNGCELKDKKLRISYYIPGVRAINLYLKLLNDADSNRGKGNGLLPTPPPSVMESFKNLQKQNPIFAQSIQNIVVTERQLGVGSNGVGPTPNGQSCEDGKNSFKNGGAPRKKPRPNTKPSLNCAPGSEIGQPSDIPLDQATLFRILSGQAPNPGIPQTPQMASFLKQFKGVLNGGAAHPLIPAAVPGIVPAIPVIPTLPGLSSPDYAARGVFMDPLKAPAAPVIGVNPSVDQASVTSFPSKGNDKAGGLASQPGIWNSTVNSTLANGDISDKSNLGAEESLLIPQGPHLPFAGQQLNAFPQRAGLGYTALVPGAHPLTRSIPPVPGLQPVITEPPQRTLPQNRPNGFHSNWFPQGAVIDSAQFPIPAPVISPASPENGLALLGQNAILPILVENPVNESLGIGNLIPKQNPNIYKFTQNSLLNDSVQQVKHFPFNGHDDSGKKKTLFTAAGGNNGMYRNGQDGQSSIESESLDGESPMKSRLPQSAAVQQQLTPLSVPMWSSDVAPPAISTVPAGGVAQSSLRPIGFEARWRYSSKARSGAPTSLSYSGWNSDTYTPQSNSSTVTPVGQKRKSSRFLPSPERSPENDYVGQHLQGIGGHYMDSWPKRKKKN</sequence>
<dbReference type="InterPro" id="IPR000504">
    <property type="entry name" value="RRM_dom"/>
</dbReference>
<keyword evidence="1 2" id="KW-0694">RNA-binding</keyword>
<feature type="region of interest" description="Disordered" evidence="3">
    <location>
        <begin position="374"/>
        <end position="412"/>
    </location>
</feature>
<feature type="region of interest" description="Disordered" evidence="3">
    <location>
        <begin position="742"/>
        <end position="780"/>
    </location>
</feature>
<dbReference type="CDD" id="cd12389">
    <property type="entry name" value="RRM2_RAVER"/>
    <property type="match status" value="1"/>
</dbReference>
<proteinExistence type="predicted"/>
<dbReference type="PANTHER" id="PTHR23189">
    <property type="entry name" value="RNA RECOGNITION MOTIF-CONTAINING"/>
    <property type="match status" value="1"/>
</dbReference>
<evidence type="ECO:0000256" key="1">
    <source>
        <dbReference type="ARBA" id="ARBA00022884"/>
    </source>
</evidence>
<accession>A0AAW2HEN2</accession>
<comment type="caution">
    <text evidence="5">The sequence shown here is derived from an EMBL/GenBank/DDBJ whole genome shotgun (WGS) entry which is preliminary data.</text>
</comment>
<dbReference type="InterPro" id="IPR012677">
    <property type="entry name" value="Nucleotide-bd_a/b_plait_sf"/>
</dbReference>
<dbReference type="SMART" id="SM00360">
    <property type="entry name" value="RRM"/>
    <property type="match status" value="3"/>
</dbReference>
<dbReference type="GO" id="GO:0003723">
    <property type="term" value="F:RNA binding"/>
    <property type="evidence" value="ECO:0007669"/>
    <property type="project" value="UniProtKB-UniRule"/>
</dbReference>
<feature type="region of interest" description="Disordered" evidence="3">
    <location>
        <begin position="829"/>
        <end position="902"/>
    </location>
</feature>
<name>A0AAW2HEN2_9NEOP</name>
<evidence type="ECO:0000313" key="5">
    <source>
        <dbReference type="EMBL" id="KAL0267963.1"/>
    </source>
</evidence>
<dbReference type="CDD" id="cd12390">
    <property type="entry name" value="RRM3_RAVER"/>
    <property type="match status" value="1"/>
</dbReference>
<dbReference type="AlphaFoldDB" id="A0AAW2HEN2"/>
<dbReference type="EMBL" id="JARGDH010000005">
    <property type="protein sequence ID" value="KAL0267963.1"/>
    <property type="molecule type" value="Genomic_DNA"/>
</dbReference>
<evidence type="ECO:0000256" key="2">
    <source>
        <dbReference type="PROSITE-ProRule" id="PRU00176"/>
    </source>
</evidence>
<dbReference type="Gene3D" id="3.30.70.330">
    <property type="match status" value="3"/>
</dbReference>
<dbReference type="SUPFAM" id="SSF54928">
    <property type="entry name" value="RNA-binding domain, RBD"/>
    <property type="match status" value="2"/>
</dbReference>
<feature type="domain" description="RRM" evidence="4">
    <location>
        <begin position="144"/>
        <end position="222"/>
    </location>
</feature>
<evidence type="ECO:0000256" key="3">
    <source>
        <dbReference type="SAM" id="MobiDB-lite"/>
    </source>
</evidence>
<gene>
    <name evidence="5" type="ORF">PYX00_010078</name>
</gene>
<evidence type="ECO:0000259" key="4">
    <source>
        <dbReference type="PROSITE" id="PS50102"/>
    </source>
</evidence>
<dbReference type="Pfam" id="PF00076">
    <property type="entry name" value="RRM_1"/>
    <property type="match status" value="2"/>
</dbReference>
<protein>
    <recommendedName>
        <fullName evidence="4">RRM domain-containing protein</fullName>
    </recommendedName>
</protein>
<organism evidence="5">
    <name type="scientific">Menopon gallinae</name>
    <name type="common">poultry shaft louse</name>
    <dbReference type="NCBI Taxonomy" id="328185"/>
    <lineage>
        <taxon>Eukaryota</taxon>
        <taxon>Metazoa</taxon>
        <taxon>Ecdysozoa</taxon>
        <taxon>Arthropoda</taxon>
        <taxon>Hexapoda</taxon>
        <taxon>Insecta</taxon>
        <taxon>Pterygota</taxon>
        <taxon>Neoptera</taxon>
        <taxon>Paraneoptera</taxon>
        <taxon>Psocodea</taxon>
        <taxon>Troctomorpha</taxon>
        <taxon>Phthiraptera</taxon>
        <taxon>Amblycera</taxon>
        <taxon>Menoponidae</taxon>
        <taxon>Menopon</taxon>
    </lineage>
</organism>
<dbReference type="PROSITE" id="PS50102">
    <property type="entry name" value="RRM"/>
    <property type="match status" value="2"/>
</dbReference>
<reference evidence="5" key="1">
    <citation type="journal article" date="2024" name="Gigascience">
        <title>Chromosome-level genome of the poultry shaft louse Menopon gallinae provides insight into the host-switching and adaptive evolution of parasitic lice.</title>
        <authorList>
            <person name="Xu Y."/>
            <person name="Ma L."/>
            <person name="Liu S."/>
            <person name="Liang Y."/>
            <person name="Liu Q."/>
            <person name="He Z."/>
            <person name="Tian L."/>
            <person name="Duan Y."/>
            <person name="Cai W."/>
            <person name="Li H."/>
            <person name="Song F."/>
        </authorList>
    </citation>
    <scope>NUCLEOTIDE SEQUENCE</scope>
    <source>
        <strain evidence="5">Cailab_2023a</strain>
    </source>
</reference>
<dbReference type="InterPro" id="IPR035979">
    <property type="entry name" value="RBD_domain_sf"/>
</dbReference>